<protein>
    <submittedName>
        <fullName evidence="1">Uncharacterized protein</fullName>
    </submittedName>
</protein>
<sequence length="81" mass="9347">MGYFGKRSPVLTKFQSVWKVRSVIGLYSLRNFLADHAEKIRSELSRVPFSTNGDRGASKLRLQFSIEPVRVFVGFRYTLFS</sequence>
<dbReference type="Proteomes" id="UP000828390">
    <property type="component" value="Unassembled WGS sequence"/>
</dbReference>
<evidence type="ECO:0000313" key="1">
    <source>
        <dbReference type="EMBL" id="KAH3893006.1"/>
    </source>
</evidence>
<name>A0A9D4NET4_DREPO</name>
<proteinExistence type="predicted"/>
<evidence type="ECO:0000313" key="2">
    <source>
        <dbReference type="Proteomes" id="UP000828390"/>
    </source>
</evidence>
<keyword evidence="2" id="KW-1185">Reference proteome</keyword>
<gene>
    <name evidence="1" type="ORF">DPMN_017144</name>
</gene>
<dbReference type="EMBL" id="JAIWYP010000001">
    <property type="protein sequence ID" value="KAH3893006.1"/>
    <property type="molecule type" value="Genomic_DNA"/>
</dbReference>
<organism evidence="1 2">
    <name type="scientific">Dreissena polymorpha</name>
    <name type="common">Zebra mussel</name>
    <name type="synonym">Mytilus polymorpha</name>
    <dbReference type="NCBI Taxonomy" id="45954"/>
    <lineage>
        <taxon>Eukaryota</taxon>
        <taxon>Metazoa</taxon>
        <taxon>Spiralia</taxon>
        <taxon>Lophotrochozoa</taxon>
        <taxon>Mollusca</taxon>
        <taxon>Bivalvia</taxon>
        <taxon>Autobranchia</taxon>
        <taxon>Heteroconchia</taxon>
        <taxon>Euheterodonta</taxon>
        <taxon>Imparidentia</taxon>
        <taxon>Neoheterodontei</taxon>
        <taxon>Myida</taxon>
        <taxon>Dreissenoidea</taxon>
        <taxon>Dreissenidae</taxon>
        <taxon>Dreissena</taxon>
    </lineage>
</organism>
<dbReference type="AlphaFoldDB" id="A0A9D4NET4"/>
<accession>A0A9D4NET4</accession>
<reference evidence="1" key="1">
    <citation type="journal article" date="2019" name="bioRxiv">
        <title>The Genome of the Zebra Mussel, Dreissena polymorpha: A Resource for Invasive Species Research.</title>
        <authorList>
            <person name="McCartney M.A."/>
            <person name="Auch B."/>
            <person name="Kono T."/>
            <person name="Mallez S."/>
            <person name="Zhang Y."/>
            <person name="Obille A."/>
            <person name="Becker A."/>
            <person name="Abrahante J.E."/>
            <person name="Garbe J."/>
            <person name="Badalamenti J.P."/>
            <person name="Herman A."/>
            <person name="Mangelson H."/>
            <person name="Liachko I."/>
            <person name="Sullivan S."/>
            <person name="Sone E.D."/>
            <person name="Koren S."/>
            <person name="Silverstein K.A.T."/>
            <person name="Beckman K.B."/>
            <person name="Gohl D.M."/>
        </authorList>
    </citation>
    <scope>NUCLEOTIDE SEQUENCE</scope>
    <source>
        <strain evidence="1">Duluth1</strain>
        <tissue evidence="1">Whole animal</tissue>
    </source>
</reference>
<reference evidence="1" key="2">
    <citation type="submission" date="2020-11" db="EMBL/GenBank/DDBJ databases">
        <authorList>
            <person name="McCartney M.A."/>
            <person name="Auch B."/>
            <person name="Kono T."/>
            <person name="Mallez S."/>
            <person name="Becker A."/>
            <person name="Gohl D.M."/>
            <person name="Silverstein K.A.T."/>
            <person name="Koren S."/>
            <person name="Bechman K.B."/>
            <person name="Herman A."/>
            <person name="Abrahante J.E."/>
            <person name="Garbe J."/>
        </authorList>
    </citation>
    <scope>NUCLEOTIDE SEQUENCE</scope>
    <source>
        <strain evidence="1">Duluth1</strain>
        <tissue evidence="1">Whole animal</tissue>
    </source>
</reference>
<comment type="caution">
    <text evidence="1">The sequence shown here is derived from an EMBL/GenBank/DDBJ whole genome shotgun (WGS) entry which is preliminary data.</text>
</comment>